<dbReference type="AlphaFoldDB" id="A0A1I4KEG4"/>
<protein>
    <submittedName>
        <fullName evidence="1">Uncharacterized protein</fullName>
    </submittedName>
</protein>
<organism evidence="1 2">
    <name type="scientific">Pelosinus propionicus DSM 13327</name>
    <dbReference type="NCBI Taxonomy" id="1123291"/>
    <lineage>
        <taxon>Bacteria</taxon>
        <taxon>Bacillati</taxon>
        <taxon>Bacillota</taxon>
        <taxon>Negativicutes</taxon>
        <taxon>Selenomonadales</taxon>
        <taxon>Sporomusaceae</taxon>
        <taxon>Pelosinus</taxon>
    </lineage>
</organism>
<evidence type="ECO:0000313" key="2">
    <source>
        <dbReference type="Proteomes" id="UP000199520"/>
    </source>
</evidence>
<sequence>MTKEYVDERITSQNIYESITIHGRYYEFQELTFFEDKLKMRLPSAFLDMAPDLAKIKYPSSDRPQIIKTEDTGSITVTLNLIQNNIGDDHIREVKDGVKNILKRLNPSYLFYEEGVEMIEEKSIGFFEFKSPTLDESLFNLMFFVEINKNLMMGTFSCPYREYKEWRMVARQMMQSVRVRTLNEIK</sequence>
<proteinExistence type="predicted"/>
<dbReference type="EMBL" id="FOTS01000017">
    <property type="protein sequence ID" value="SFL77185.1"/>
    <property type="molecule type" value="Genomic_DNA"/>
</dbReference>
<name>A0A1I4KEG4_9FIRM</name>
<evidence type="ECO:0000313" key="1">
    <source>
        <dbReference type="EMBL" id="SFL77185.1"/>
    </source>
</evidence>
<accession>A0A1I4KEG4</accession>
<dbReference type="STRING" id="1123291.SAMN04490355_101724"/>
<reference evidence="2" key="1">
    <citation type="submission" date="2016-10" db="EMBL/GenBank/DDBJ databases">
        <authorList>
            <person name="Varghese N."/>
            <person name="Submissions S."/>
        </authorList>
    </citation>
    <scope>NUCLEOTIDE SEQUENCE [LARGE SCALE GENOMIC DNA]</scope>
    <source>
        <strain evidence="2">DSM 13327</strain>
    </source>
</reference>
<keyword evidence="2" id="KW-1185">Reference proteome</keyword>
<gene>
    <name evidence="1" type="ORF">SAMN04490355_101724</name>
</gene>
<dbReference type="OrthoDB" id="249246at2"/>
<dbReference type="RefSeq" id="WP_090936640.1">
    <property type="nucleotide sequence ID" value="NZ_FOTS01000017.1"/>
</dbReference>
<dbReference type="Proteomes" id="UP000199520">
    <property type="component" value="Unassembled WGS sequence"/>
</dbReference>